<keyword evidence="3" id="KW-1185">Reference proteome</keyword>
<dbReference type="EMBL" id="JBHFNS010000084">
    <property type="protein sequence ID" value="MFB2938180.1"/>
    <property type="molecule type" value="Genomic_DNA"/>
</dbReference>
<feature type="signal peptide" evidence="1">
    <location>
        <begin position="1"/>
        <end position="24"/>
    </location>
</feature>
<sequence>MKRLILGSLSFLFWFQITTPVAQAEIQATGATIPDYTSNLLQQLTPFELVTMAYQGYFQEQGIPSYMLLVSARCTGQLRAETLVEAAIKAKKLPPQALTNQGYLNAVELQLRELIVR</sequence>
<accession>A0ABV4YH70</accession>
<evidence type="ECO:0000313" key="2">
    <source>
        <dbReference type="EMBL" id="MFB2938180.1"/>
    </source>
</evidence>
<keyword evidence="1" id="KW-0732">Signal</keyword>
<gene>
    <name evidence="2" type="ORF">ACE1B6_23280</name>
</gene>
<feature type="chain" id="PRO_5045965362" evidence="1">
    <location>
        <begin position="25"/>
        <end position="117"/>
    </location>
</feature>
<name>A0ABV4YH70_9CYAN</name>
<protein>
    <submittedName>
        <fullName evidence="2">Uncharacterized protein</fullName>
    </submittedName>
</protein>
<evidence type="ECO:0000256" key="1">
    <source>
        <dbReference type="SAM" id="SignalP"/>
    </source>
</evidence>
<dbReference type="RefSeq" id="WP_413259659.1">
    <property type="nucleotide sequence ID" value="NZ_JBHFNS010000084.1"/>
</dbReference>
<organism evidence="2 3">
    <name type="scientific">Floridaenema fluviatile BLCC-F154</name>
    <dbReference type="NCBI Taxonomy" id="3153640"/>
    <lineage>
        <taxon>Bacteria</taxon>
        <taxon>Bacillati</taxon>
        <taxon>Cyanobacteriota</taxon>
        <taxon>Cyanophyceae</taxon>
        <taxon>Oscillatoriophycideae</taxon>
        <taxon>Aerosakkonematales</taxon>
        <taxon>Aerosakkonemataceae</taxon>
        <taxon>Floridanema</taxon>
        <taxon>Floridanema fluviatile</taxon>
    </lineage>
</organism>
<dbReference type="Proteomes" id="UP001576776">
    <property type="component" value="Unassembled WGS sequence"/>
</dbReference>
<comment type="caution">
    <text evidence="2">The sequence shown here is derived from an EMBL/GenBank/DDBJ whole genome shotgun (WGS) entry which is preliminary data.</text>
</comment>
<evidence type="ECO:0000313" key="3">
    <source>
        <dbReference type="Proteomes" id="UP001576776"/>
    </source>
</evidence>
<reference evidence="2 3" key="1">
    <citation type="submission" date="2024-09" db="EMBL/GenBank/DDBJ databases">
        <title>Floridaenema gen nov. (Aerosakkonemataceae, Aerosakkonematales ord. nov., Cyanobacteria) from benthic tropical and subtropical fresh waters, with the description of four new species.</title>
        <authorList>
            <person name="Moretto J.A."/>
            <person name="Berthold D.E."/>
            <person name="Lefler F.W."/>
            <person name="Huang I.-S."/>
            <person name="Laughinghouse H. IV."/>
        </authorList>
    </citation>
    <scope>NUCLEOTIDE SEQUENCE [LARGE SCALE GENOMIC DNA]</scope>
    <source>
        <strain evidence="2 3">BLCC-F154</strain>
    </source>
</reference>
<proteinExistence type="predicted"/>